<evidence type="ECO:0000256" key="1">
    <source>
        <dbReference type="ARBA" id="ARBA00004141"/>
    </source>
</evidence>
<evidence type="ECO:0000256" key="5">
    <source>
        <dbReference type="SAM" id="Phobius"/>
    </source>
</evidence>
<name>A0ABT8EWC9_9ACTN</name>
<keyword evidence="7" id="KW-0645">Protease</keyword>
<feature type="transmembrane region" description="Helical" evidence="5">
    <location>
        <begin position="12"/>
        <end position="33"/>
    </location>
</feature>
<dbReference type="Pfam" id="PF01694">
    <property type="entry name" value="Rhomboid"/>
    <property type="match status" value="1"/>
</dbReference>
<protein>
    <submittedName>
        <fullName evidence="7">Rhomboid family intramembrane serine protease</fullName>
        <ecNumber evidence="7">3.4.21.105</ecNumber>
    </submittedName>
</protein>
<keyword evidence="8" id="KW-1185">Reference proteome</keyword>
<dbReference type="InterPro" id="IPR022764">
    <property type="entry name" value="Peptidase_S54_rhomboid_dom"/>
</dbReference>
<dbReference type="EMBL" id="JAUHJR010000006">
    <property type="protein sequence ID" value="MDN4162502.1"/>
    <property type="molecule type" value="Genomic_DNA"/>
</dbReference>
<dbReference type="RefSeq" id="WP_300961668.1">
    <property type="nucleotide sequence ID" value="NZ_JAUHJR010000006.1"/>
</dbReference>
<accession>A0ABT8EWC9</accession>
<feature type="transmembrane region" description="Helical" evidence="5">
    <location>
        <begin position="144"/>
        <end position="162"/>
    </location>
</feature>
<reference evidence="7" key="1">
    <citation type="submission" date="2023-06" db="EMBL/GenBank/DDBJ databases">
        <title>Draft genome sequence of Nocardioides sp. SOB72.</title>
        <authorList>
            <person name="Zhang G."/>
        </authorList>
    </citation>
    <scope>NUCLEOTIDE SEQUENCE</scope>
    <source>
        <strain evidence="7">SOB72</strain>
    </source>
</reference>
<dbReference type="EC" id="3.4.21.105" evidence="7"/>
<evidence type="ECO:0000313" key="8">
    <source>
        <dbReference type="Proteomes" id="UP001168537"/>
    </source>
</evidence>
<comment type="subcellular location">
    <subcellularLocation>
        <location evidence="1">Membrane</location>
        <topology evidence="1">Multi-pass membrane protein</topology>
    </subcellularLocation>
</comment>
<sequence length="198" mass="20831">MSQRSRDDVGGTWARAAVLSIGFVALLWAIEVLDAVWSRDLDAYGVRPRDQDGLLGVVLAPVLHAGWDHLSGNTVPVLVLAFLVLVGGTGRGLAATAVIWLVGGFGVWLTAPTLSIHLGASVLVFGWLVYLIVRGAFTRSAGEIILGIVLFLAYGGLLLGVLPGQPGVSWQGHLFGAVGGALAAAWVDRRDHVARPRL</sequence>
<feature type="transmembrane region" description="Helical" evidence="5">
    <location>
        <begin position="168"/>
        <end position="187"/>
    </location>
</feature>
<evidence type="ECO:0000256" key="2">
    <source>
        <dbReference type="ARBA" id="ARBA00022692"/>
    </source>
</evidence>
<dbReference type="Gene3D" id="1.20.1540.10">
    <property type="entry name" value="Rhomboid-like"/>
    <property type="match status" value="1"/>
</dbReference>
<keyword evidence="3 5" id="KW-1133">Transmembrane helix</keyword>
<organism evidence="7 8">
    <name type="scientific">Nocardioides abyssi</name>
    <dbReference type="NCBI Taxonomy" id="3058370"/>
    <lineage>
        <taxon>Bacteria</taxon>
        <taxon>Bacillati</taxon>
        <taxon>Actinomycetota</taxon>
        <taxon>Actinomycetes</taxon>
        <taxon>Propionibacteriales</taxon>
        <taxon>Nocardioidaceae</taxon>
        <taxon>Nocardioides</taxon>
    </lineage>
</organism>
<evidence type="ECO:0000313" key="7">
    <source>
        <dbReference type="EMBL" id="MDN4162502.1"/>
    </source>
</evidence>
<dbReference type="InterPro" id="IPR035952">
    <property type="entry name" value="Rhomboid-like_sf"/>
</dbReference>
<evidence type="ECO:0000256" key="3">
    <source>
        <dbReference type="ARBA" id="ARBA00022989"/>
    </source>
</evidence>
<feature type="transmembrane region" description="Helical" evidence="5">
    <location>
        <begin position="114"/>
        <end position="132"/>
    </location>
</feature>
<dbReference type="Proteomes" id="UP001168537">
    <property type="component" value="Unassembled WGS sequence"/>
</dbReference>
<keyword evidence="2 5" id="KW-0812">Transmembrane</keyword>
<gene>
    <name evidence="7" type="ORF">QWY29_14135</name>
</gene>
<evidence type="ECO:0000256" key="4">
    <source>
        <dbReference type="ARBA" id="ARBA00023136"/>
    </source>
</evidence>
<proteinExistence type="predicted"/>
<evidence type="ECO:0000259" key="6">
    <source>
        <dbReference type="Pfam" id="PF01694"/>
    </source>
</evidence>
<comment type="caution">
    <text evidence="7">The sequence shown here is derived from an EMBL/GenBank/DDBJ whole genome shotgun (WGS) entry which is preliminary data.</text>
</comment>
<dbReference type="GO" id="GO:0008233">
    <property type="term" value="F:peptidase activity"/>
    <property type="evidence" value="ECO:0007669"/>
    <property type="project" value="UniProtKB-KW"/>
</dbReference>
<dbReference type="SUPFAM" id="SSF144091">
    <property type="entry name" value="Rhomboid-like"/>
    <property type="match status" value="1"/>
</dbReference>
<feature type="domain" description="Peptidase S54 rhomboid" evidence="6">
    <location>
        <begin position="56"/>
        <end position="186"/>
    </location>
</feature>
<keyword evidence="7" id="KW-0378">Hydrolase</keyword>
<dbReference type="GO" id="GO:0006508">
    <property type="term" value="P:proteolysis"/>
    <property type="evidence" value="ECO:0007669"/>
    <property type="project" value="UniProtKB-KW"/>
</dbReference>
<keyword evidence="4 5" id="KW-0472">Membrane</keyword>